<evidence type="ECO:0000313" key="6">
    <source>
        <dbReference type="EMBL" id="RVU48486.1"/>
    </source>
</evidence>
<evidence type="ECO:0000256" key="2">
    <source>
        <dbReference type="ARBA" id="ARBA00022884"/>
    </source>
</evidence>
<feature type="compositionally biased region" description="Low complexity" evidence="4">
    <location>
        <begin position="29"/>
        <end position="47"/>
    </location>
</feature>
<feature type="region of interest" description="Disordered" evidence="4">
    <location>
        <begin position="112"/>
        <end position="132"/>
    </location>
</feature>
<proteinExistence type="inferred from homology"/>
<feature type="binding site" evidence="3">
    <location>
        <begin position="186"/>
        <end position="191"/>
    </location>
    <ligand>
        <name>ATP</name>
        <dbReference type="ChEBI" id="CHEBI:30616"/>
    </ligand>
</feature>
<feature type="compositionally biased region" description="Basic residues" evidence="4">
    <location>
        <begin position="114"/>
        <end position="123"/>
    </location>
</feature>
<dbReference type="HAMAP" id="MF_01884">
    <property type="entry name" value="Rho"/>
    <property type="match status" value="1"/>
</dbReference>
<feature type="binding site" evidence="3">
    <location>
        <position position="217"/>
    </location>
    <ligand>
        <name>ATP</name>
        <dbReference type="ChEBI" id="CHEBI:30616"/>
    </ligand>
</feature>
<dbReference type="InterPro" id="IPR000194">
    <property type="entry name" value="ATPase_F1/V1/A1_a/bsu_nucl-bd"/>
</dbReference>
<dbReference type="SUPFAM" id="SSF52540">
    <property type="entry name" value="P-loop containing nucleoside triphosphate hydrolases"/>
    <property type="match status" value="1"/>
</dbReference>
<evidence type="ECO:0000256" key="1">
    <source>
        <dbReference type="ARBA" id="ARBA00022472"/>
    </source>
</evidence>
<feature type="compositionally biased region" description="Polar residues" evidence="4">
    <location>
        <begin position="13"/>
        <end position="25"/>
    </location>
</feature>
<keyword evidence="3" id="KW-0547">Nucleotide-binding</keyword>
<dbReference type="PANTHER" id="PTHR46425:SF1">
    <property type="entry name" value="TRANSCRIPTION TERMINATION FACTOR RHO"/>
    <property type="match status" value="1"/>
</dbReference>
<dbReference type="EC" id="3.6.4.-" evidence="3"/>
<organism evidence="6 7">
    <name type="scientific">Lujinxingia sediminis</name>
    <dbReference type="NCBI Taxonomy" id="2480984"/>
    <lineage>
        <taxon>Bacteria</taxon>
        <taxon>Deltaproteobacteria</taxon>
        <taxon>Bradymonadales</taxon>
        <taxon>Lujinxingiaceae</taxon>
        <taxon>Lujinxingia</taxon>
    </lineage>
</organism>
<comment type="caution">
    <text evidence="3">Lacks conserved residue(s) required for the propagation of feature annotation.</text>
</comment>
<protein>
    <recommendedName>
        <fullName evidence="3">Transcription termination factor Rho</fullName>
        <ecNumber evidence="3">3.6.4.-</ecNumber>
    </recommendedName>
    <alternativeName>
        <fullName evidence="3">ATP-dependent helicase Rho</fullName>
    </alternativeName>
</protein>
<dbReference type="EMBL" id="SADD01000001">
    <property type="protein sequence ID" value="RVU48486.1"/>
    <property type="molecule type" value="Genomic_DNA"/>
</dbReference>
<dbReference type="InterPro" id="IPR027417">
    <property type="entry name" value="P-loop_NTPase"/>
</dbReference>
<dbReference type="SMART" id="SM00382">
    <property type="entry name" value="AAA"/>
    <property type="match status" value="1"/>
</dbReference>
<keyword evidence="2 3" id="KW-0694">RNA-binding</keyword>
<reference evidence="6 7" key="1">
    <citation type="submission" date="2019-01" db="EMBL/GenBank/DDBJ databases">
        <title>Lujinxingia litoralis gen. nov., sp. nov. and Lujinxingia sediminis gen. nov., sp. nov., new members in the order Bradymonadales, isolated from coastal sediment.</title>
        <authorList>
            <person name="Li C.-M."/>
        </authorList>
    </citation>
    <scope>NUCLEOTIDE SEQUENCE [LARGE SCALE GENOMIC DNA]</scope>
    <source>
        <strain evidence="6 7">SEH01</strain>
    </source>
</reference>
<comment type="similarity">
    <text evidence="3">Belongs to the Rho family.</text>
</comment>
<evidence type="ECO:0000256" key="3">
    <source>
        <dbReference type="HAMAP-Rule" id="MF_01884"/>
    </source>
</evidence>
<evidence type="ECO:0000256" key="4">
    <source>
        <dbReference type="SAM" id="MobiDB-lite"/>
    </source>
</evidence>
<keyword evidence="7" id="KW-1185">Reference proteome</keyword>
<keyword evidence="3" id="KW-0804">Transcription</keyword>
<dbReference type="InterPro" id="IPR004665">
    <property type="entry name" value="Term_rho"/>
</dbReference>
<keyword evidence="1 3" id="KW-0806">Transcription termination</keyword>
<dbReference type="Pfam" id="PF00006">
    <property type="entry name" value="ATP-synt_ab"/>
    <property type="match status" value="1"/>
</dbReference>
<dbReference type="InterPro" id="IPR003593">
    <property type="entry name" value="AAA+_ATPase"/>
</dbReference>
<dbReference type="Proteomes" id="UP000282926">
    <property type="component" value="Unassembled WGS sequence"/>
</dbReference>
<keyword evidence="3" id="KW-0378">Hydrolase</keyword>
<keyword evidence="3" id="KW-0805">Transcription regulation</keyword>
<dbReference type="PANTHER" id="PTHR46425">
    <property type="entry name" value="TRANSCRIPTION TERMINATION FACTOR RHO"/>
    <property type="match status" value="1"/>
</dbReference>
<evidence type="ECO:0000313" key="7">
    <source>
        <dbReference type="Proteomes" id="UP000282926"/>
    </source>
</evidence>
<feature type="domain" description="AAA+ ATPase" evidence="5">
    <location>
        <begin position="175"/>
        <end position="361"/>
    </location>
</feature>
<accession>A0ABY0CY29</accession>
<feature type="region of interest" description="Disordered" evidence="4">
    <location>
        <begin position="1"/>
        <end position="49"/>
    </location>
</feature>
<dbReference type="Gene3D" id="3.40.50.300">
    <property type="entry name" value="P-loop containing nucleotide triphosphate hydrolases"/>
    <property type="match status" value="1"/>
</dbReference>
<dbReference type="NCBIfam" id="NF006886">
    <property type="entry name" value="PRK09376.1"/>
    <property type="match status" value="1"/>
</dbReference>
<name>A0ABY0CY29_9DELT</name>
<keyword evidence="3" id="KW-0347">Helicase</keyword>
<comment type="subunit">
    <text evidence="3">Homohexamer. The homohexamer assembles into an open ring structure.</text>
</comment>
<keyword evidence="3" id="KW-0067">ATP-binding</keyword>
<comment type="caution">
    <text evidence="6">The sequence shown here is derived from an EMBL/GenBank/DDBJ whole genome shotgun (WGS) entry which is preliminary data.</text>
</comment>
<evidence type="ECO:0000259" key="5">
    <source>
        <dbReference type="SMART" id="SM00382"/>
    </source>
</evidence>
<sequence length="425" mass="47047">MQAACLHAPENAPPTSRESHASSSPPGCARALPSSAFRPASSPSAAPDEGRHVNFRFQFRAPCAYSLDYGVVTSYARACSSTRVEQLVPLNLPGPRTLSTLPLIYPIDAVMSRNRSRGRRRSGNRQSSKPKVDLATLTAKLSDYTPIQPNERIRLETDRYEYIGRIMDMFTPISRGQRCLITSPPKAGKTTILKTIGKAVHKNHPDIFQLAVLIDERPEEATDFRRKMPFDVHASTSDRSSSNHIKVAEKAFSIALEKVLEGKDVLILLDSITRLARAYNVEHTGSGGRTLSGGVSAGALDIPRQLFGAARNLEGGGSLTIIGTALIETGSRMDEVIFQEFKGTGNMELLLDEELVLRRVFPAIDIASSGTRREEIMLDELERKQTPLLRRRLMDQSPVEGMQWMIKRLHDSKSNQSFLRSIPQL</sequence>
<gene>
    <name evidence="3" type="primary">rho</name>
    <name evidence="6" type="ORF">EA187_03355</name>
</gene>
<comment type="function">
    <text evidence="3">Facilitates transcription termination by a mechanism that involves Rho binding to the nascent RNA, activation of Rho's RNA-dependent ATPase activity, and release of the mRNA from the DNA template.</text>
</comment>